<accession>A0A8S1SXQ4</accession>
<name>A0A8S1SXQ4_9CILI</name>
<dbReference type="PANTHER" id="PTHR33706">
    <property type="entry name" value="MORN VARIANT REPEAT PROTEIN"/>
    <property type="match status" value="1"/>
</dbReference>
<comment type="caution">
    <text evidence="1">The sequence shown here is derived from an EMBL/GenBank/DDBJ whole genome shotgun (WGS) entry which is preliminary data.</text>
</comment>
<proteinExistence type="predicted"/>
<keyword evidence="2" id="KW-1185">Reference proteome</keyword>
<dbReference type="Proteomes" id="UP000689195">
    <property type="component" value="Unassembled WGS sequence"/>
</dbReference>
<protein>
    <submittedName>
        <fullName evidence="1">Uncharacterized protein</fullName>
    </submittedName>
</protein>
<dbReference type="AlphaFoldDB" id="A0A8S1SXQ4"/>
<gene>
    <name evidence="1" type="ORF">PPENT_87.1.T0130475</name>
</gene>
<dbReference type="EMBL" id="CAJJDO010000013">
    <property type="protein sequence ID" value="CAD8144930.1"/>
    <property type="molecule type" value="Genomic_DNA"/>
</dbReference>
<evidence type="ECO:0000313" key="1">
    <source>
        <dbReference type="EMBL" id="CAD8144930.1"/>
    </source>
</evidence>
<organism evidence="1 2">
    <name type="scientific">Paramecium pentaurelia</name>
    <dbReference type="NCBI Taxonomy" id="43138"/>
    <lineage>
        <taxon>Eukaryota</taxon>
        <taxon>Sar</taxon>
        <taxon>Alveolata</taxon>
        <taxon>Ciliophora</taxon>
        <taxon>Intramacronucleata</taxon>
        <taxon>Oligohymenophorea</taxon>
        <taxon>Peniculida</taxon>
        <taxon>Parameciidae</taxon>
        <taxon>Paramecium</taxon>
    </lineage>
</organism>
<dbReference type="PANTHER" id="PTHR33706:SF1">
    <property type="entry name" value="TPR REPEAT PROTEIN"/>
    <property type="match status" value="1"/>
</dbReference>
<evidence type="ECO:0000313" key="2">
    <source>
        <dbReference type="Proteomes" id="UP000689195"/>
    </source>
</evidence>
<reference evidence="1" key="1">
    <citation type="submission" date="2021-01" db="EMBL/GenBank/DDBJ databases">
        <authorList>
            <consortium name="Genoscope - CEA"/>
            <person name="William W."/>
        </authorList>
    </citation>
    <scope>NUCLEOTIDE SEQUENCE</scope>
</reference>
<sequence>MGITCSNHQNLIREIDRIDKQTILLKFFEVAVHLTTIISEDTTKEECECLFWNKKKAKWQCKKIQIAITKVNDDYEVKYILDGQILRIELQKVTFARPQVQPIYLKFIILNGFENIKRILKRQENGQLFGRENKSQKWVNIIINKLIKILYDNQGQKLVFGKKQQTIILQTQVYQIGQYLDNLKIGKWMYIFENEQIGGGRYNQQNQKEGLWIELNDKLLELSQVTYKGEYKNGKKVGLWDIQYRNNNNVSFYQMQNFINNNLQIPQWWRIV</sequence>